<keyword evidence="1" id="KW-0472">Membrane</keyword>
<dbReference type="EMBL" id="LECT01000007">
    <property type="protein sequence ID" value="KLU07003.1"/>
    <property type="molecule type" value="Genomic_DNA"/>
</dbReference>
<dbReference type="InterPro" id="IPR058534">
    <property type="entry name" value="YjdF"/>
</dbReference>
<evidence type="ECO:0000256" key="1">
    <source>
        <dbReference type="SAM" id="Phobius"/>
    </source>
</evidence>
<dbReference type="InterPro" id="IPR014509">
    <property type="entry name" value="YjdF-like"/>
</dbReference>
<dbReference type="AlphaFoldDB" id="A0A0J1BKQ6"/>
<name>A0A0J1BKQ6_RHOIS</name>
<proteinExistence type="predicted"/>
<dbReference type="PIRSF" id="PIRSF020606">
    <property type="entry name" value="UCP020606"/>
    <property type="match status" value="1"/>
</dbReference>
<dbReference type="OrthoDB" id="9786473at2"/>
<dbReference type="Proteomes" id="UP000036367">
    <property type="component" value="Unassembled WGS sequence"/>
</dbReference>
<sequence length="211" mass="23607">MDRQKLAILATFLLMVVSLYKAPFPAEQWLQHIPTVAMLLGLLWSTSNARLSSIAFACAISFIVLHIIGARWTYSNVPYDAWCESLFGRNLSDQFAWQRNHYDRLVHFASGCLGVPVAFDWLQQMWGTAHSPSPLPRRWGWFLSICIVMAVGAAYEVLEWQIAMFFSPAQAEAYNGQQGDLWDAQKDLCLAGMGSLLAVGIHGIGAELRRG</sequence>
<keyword evidence="3" id="KW-1185">Reference proteome</keyword>
<evidence type="ECO:0000313" key="3">
    <source>
        <dbReference type="Proteomes" id="UP000036367"/>
    </source>
</evidence>
<dbReference type="RefSeq" id="WP_047812840.1">
    <property type="nucleotide sequence ID" value="NZ_LECT01000007.1"/>
</dbReference>
<dbReference type="STRING" id="595434.RISK_000804"/>
<feature type="transmembrane region" description="Helical" evidence="1">
    <location>
        <begin position="139"/>
        <end position="158"/>
    </location>
</feature>
<reference evidence="2" key="1">
    <citation type="submission" date="2015-05" db="EMBL/GenBank/DDBJ databases">
        <title>Permanent draft genome of Rhodopirellula islandicus K833.</title>
        <authorList>
            <person name="Kizina J."/>
            <person name="Richter M."/>
            <person name="Glockner F.O."/>
            <person name="Harder J."/>
        </authorList>
    </citation>
    <scope>NUCLEOTIDE SEQUENCE [LARGE SCALE GENOMIC DNA]</scope>
    <source>
        <strain evidence="2">K833</strain>
    </source>
</reference>
<keyword evidence="1" id="KW-0812">Transmembrane</keyword>
<evidence type="ECO:0000313" key="2">
    <source>
        <dbReference type="EMBL" id="KLU07003.1"/>
    </source>
</evidence>
<organism evidence="2 3">
    <name type="scientific">Rhodopirellula islandica</name>
    <dbReference type="NCBI Taxonomy" id="595434"/>
    <lineage>
        <taxon>Bacteria</taxon>
        <taxon>Pseudomonadati</taxon>
        <taxon>Planctomycetota</taxon>
        <taxon>Planctomycetia</taxon>
        <taxon>Pirellulales</taxon>
        <taxon>Pirellulaceae</taxon>
        <taxon>Rhodopirellula</taxon>
    </lineage>
</organism>
<comment type="caution">
    <text evidence="2">The sequence shown here is derived from an EMBL/GenBank/DDBJ whole genome shotgun (WGS) entry which is preliminary data.</text>
</comment>
<feature type="transmembrane region" description="Helical" evidence="1">
    <location>
        <begin position="54"/>
        <end position="74"/>
    </location>
</feature>
<protein>
    <submittedName>
        <fullName evidence="2">Membrane protein</fullName>
    </submittedName>
</protein>
<accession>A0A0J1BKQ6</accession>
<gene>
    <name evidence="2" type="ORF">RISK_000804</name>
</gene>
<keyword evidence="1" id="KW-1133">Transmembrane helix</keyword>
<dbReference type="PATRIC" id="fig|595434.4.peg.779"/>
<dbReference type="Pfam" id="PF09997">
    <property type="entry name" value="DUF2238"/>
    <property type="match status" value="1"/>
</dbReference>